<gene>
    <name evidence="3" type="ORF">LMS43_15020</name>
</gene>
<keyword evidence="4" id="KW-1185">Reference proteome</keyword>
<dbReference type="InterPro" id="IPR005064">
    <property type="entry name" value="BUG"/>
</dbReference>
<sequence>MKLYQKTIVSLCAGLSLLGLGTAQAQNYPERAVTMVVPFPAGGPTDLVARVVARKLSEQMGETFIVENKGGANGAIGMQAVAAARPDGYTILYNTSSIALTPNLYSKLSFTPSKDFVGVSSTATVPMVILTHPSVPADTLEEFIAYAKDNPNQLSFASAGAGNVTHLTAHLLNQATGISAAHIPYRGSAPGLVDLVGGQVQFMVNTINDSYPMIRDGRVKALAVTSSERSHLLPDVPTVAETVLPGFESGAWQGIAVPAKTPTEIIERLNKEITIALQSPEVKEQLDTQGTQVLGSSSEDYQTYIAQETKRWGEVIRDAGVKLD</sequence>
<dbReference type="SUPFAM" id="SSF53850">
    <property type="entry name" value="Periplasmic binding protein-like II"/>
    <property type="match status" value="1"/>
</dbReference>
<evidence type="ECO:0000313" key="4">
    <source>
        <dbReference type="Proteomes" id="UP001168613"/>
    </source>
</evidence>
<dbReference type="EMBL" id="JAJHNU010000005">
    <property type="protein sequence ID" value="MDN4122604.1"/>
    <property type="molecule type" value="Genomic_DNA"/>
</dbReference>
<dbReference type="PIRSF" id="PIRSF017082">
    <property type="entry name" value="YflP"/>
    <property type="match status" value="1"/>
</dbReference>
<feature type="chain" id="PRO_5045841613" evidence="2">
    <location>
        <begin position="26"/>
        <end position="324"/>
    </location>
</feature>
<dbReference type="InterPro" id="IPR042100">
    <property type="entry name" value="Bug_dom1"/>
</dbReference>
<dbReference type="PANTHER" id="PTHR42928:SF5">
    <property type="entry name" value="BLR1237 PROTEIN"/>
    <property type="match status" value="1"/>
</dbReference>
<organism evidence="3 4">
    <name type="scientific">Alcaligenes endophyticus</name>
    <dbReference type="NCBI Taxonomy" id="1929088"/>
    <lineage>
        <taxon>Bacteria</taxon>
        <taxon>Pseudomonadati</taxon>
        <taxon>Pseudomonadota</taxon>
        <taxon>Betaproteobacteria</taxon>
        <taxon>Burkholderiales</taxon>
        <taxon>Alcaligenaceae</taxon>
        <taxon>Alcaligenes</taxon>
    </lineage>
</organism>
<feature type="signal peptide" evidence="2">
    <location>
        <begin position="1"/>
        <end position="25"/>
    </location>
</feature>
<dbReference type="Pfam" id="PF03401">
    <property type="entry name" value="TctC"/>
    <property type="match status" value="1"/>
</dbReference>
<reference evidence="3" key="1">
    <citation type="submission" date="2021-11" db="EMBL/GenBank/DDBJ databases">
        <title>Draft genome sequence of Alcaligenes endophyticus type strain CCUG 75668T.</title>
        <authorList>
            <person name="Salva-Serra F."/>
            <person name="Duran R.E."/>
            <person name="Seeger M."/>
            <person name="Moore E.R.B."/>
            <person name="Jaen-Luchoro D."/>
        </authorList>
    </citation>
    <scope>NUCLEOTIDE SEQUENCE</scope>
    <source>
        <strain evidence="3">CCUG 75668</strain>
    </source>
</reference>
<dbReference type="CDD" id="cd13578">
    <property type="entry name" value="PBP2_Bug27"/>
    <property type="match status" value="1"/>
</dbReference>
<proteinExistence type="inferred from homology"/>
<dbReference type="Proteomes" id="UP001168613">
    <property type="component" value="Unassembled WGS sequence"/>
</dbReference>
<comment type="caution">
    <text evidence="3">The sequence shown here is derived from an EMBL/GenBank/DDBJ whole genome shotgun (WGS) entry which is preliminary data.</text>
</comment>
<dbReference type="PANTHER" id="PTHR42928">
    <property type="entry name" value="TRICARBOXYLATE-BINDING PROTEIN"/>
    <property type="match status" value="1"/>
</dbReference>
<evidence type="ECO:0000313" key="3">
    <source>
        <dbReference type="EMBL" id="MDN4122604.1"/>
    </source>
</evidence>
<accession>A0ABT8EMU9</accession>
<keyword evidence="2" id="KW-0732">Signal</keyword>
<evidence type="ECO:0000256" key="2">
    <source>
        <dbReference type="SAM" id="SignalP"/>
    </source>
</evidence>
<protein>
    <submittedName>
        <fullName evidence="3">Tripartite tricarboxylate transporter substrate binding protein</fullName>
    </submittedName>
</protein>
<dbReference type="Gene3D" id="3.40.190.150">
    <property type="entry name" value="Bordetella uptake gene, domain 1"/>
    <property type="match status" value="1"/>
</dbReference>
<dbReference type="RefSeq" id="WP_266123867.1">
    <property type="nucleotide sequence ID" value="NZ_JAJHNU010000005.1"/>
</dbReference>
<comment type="similarity">
    <text evidence="1">Belongs to the UPF0065 (bug) family.</text>
</comment>
<name>A0ABT8EMU9_9BURK</name>
<dbReference type="Gene3D" id="3.40.190.10">
    <property type="entry name" value="Periplasmic binding protein-like II"/>
    <property type="match status" value="1"/>
</dbReference>
<evidence type="ECO:0000256" key="1">
    <source>
        <dbReference type="ARBA" id="ARBA00006987"/>
    </source>
</evidence>